<reference evidence="5 6" key="1">
    <citation type="journal article" date="2015" name="Int. J. Syst. Evol. Microbiol.">
        <title>Description of Sphingopyxis fribergensis sp. nov. - a soil bacterium with the ability to degrade styrene and phenylacetic acid.</title>
        <authorList>
            <person name="Oelschlagel M."/>
            <person name="Ruckert C."/>
            <person name="Kalinowski J."/>
            <person name="Schmidt G."/>
            <person name="Schlomann M."/>
            <person name="Tischler D."/>
        </authorList>
    </citation>
    <scope>NUCLEOTIDE SEQUENCE [LARGE SCALE GENOMIC DNA]</scope>
    <source>
        <strain evidence="5 6">Kp5.2</strain>
    </source>
</reference>
<dbReference type="GO" id="GO:0016301">
    <property type="term" value="F:kinase activity"/>
    <property type="evidence" value="ECO:0007669"/>
    <property type="project" value="UniProtKB-KW"/>
</dbReference>
<keyword evidence="2" id="KW-0808">Transferase</keyword>
<dbReference type="InterPro" id="IPR052700">
    <property type="entry name" value="Carb_kinase_PfkB-like"/>
</dbReference>
<evidence type="ECO:0000259" key="4">
    <source>
        <dbReference type="Pfam" id="PF00294"/>
    </source>
</evidence>
<evidence type="ECO:0000256" key="2">
    <source>
        <dbReference type="ARBA" id="ARBA00022679"/>
    </source>
</evidence>
<protein>
    <submittedName>
        <fullName evidence="5">PfkB protein</fullName>
    </submittedName>
</protein>
<dbReference type="PANTHER" id="PTHR43320">
    <property type="entry name" value="SUGAR KINASE"/>
    <property type="match status" value="1"/>
</dbReference>
<proteinExistence type="inferred from homology"/>
<evidence type="ECO:0000313" key="5">
    <source>
        <dbReference type="EMBL" id="AJA07771.1"/>
    </source>
</evidence>
<dbReference type="Gene3D" id="3.40.1190.20">
    <property type="match status" value="1"/>
</dbReference>
<dbReference type="InterPro" id="IPR011611">
    <property type="entry name" value="PfkB_dom"/>
</dbReference>
<dbReference type="PANTHER" id="PTHR43320:SF2">
    <property type="entry name" value="2-DEHYDRO-3-DEOXYGLUCONOKINASE_2-DEHYDRO-3-DEOXYGALACTONOKINASE"/>
    <property type="match status" value="1"/>
</dbReference>
<dbReference type="RefSeq" id="WP_039572046.1">
    <property type="nucleotide sequence ID" value="NZ_CP009122.1"/>
</dbReference>
<name>A0A0A7PCE5_9SPHN</name>
<dbReference type="Pfam" id="PF00294">
    <property type="entry name" value="PfkB"/>
    <property type="match status" value="2"/>
</dbReference>
<dbReference type="OrthoDB" id="9776822at2"/>
<evidence type="ECO:0000313" key="6">
    <source>
        <dbReference type="Proteomes" id="UP000030907"/>
    </source>
</evidence>
<organism evidence="5 6">
    <name type="scientific">Sphingopyxis fribergensis</name>
    <dbReference type="NCBI Taxonomy" id="1515612"/>
    <lineage>
        <taxon>Bacteria</taxon>
        <taxon>Pseudomonadati</taxon>
        <taxon>Pseudomonadota</taxon>
        <taxon>Alphaproteobacteria</taxon>
        <taxon>Sphingomonadales</taxon>
        <taxon>Sphingomonadaceae</taxon>
        <taxon>Sphingopyxis</taxon>
    </lineage>
</organism>
<feature type="domain" description="Carbohydrate kinase PfkB" evidence="4">
    <location>
        <begin position="272"/>
        <end position="317"/>
    </location>
</feature>
<dbReference type="EMBL" id="CP009122">
    <property type="protein sequence ID" value="AJA07771.1"/>
    <property type="molecule type" value="Genomic_DNA"/>
</dbReference>
<dbReference type="STRING" id="1515612.SKP52_04215"/>
<dbReference type="HOGENOM" id="CLU_027634_0_1_5"/>
<keyword evidence="3" id="KW-0418">Kinase</keyword>
<accession>A0A0A7PCE5</accession>
<sequence>MIAPRGPIACFGEVVMRVSVPHGELPLQSARFDAHVGGAEANVAVALAALGHQTAMISAVAEGPLGDGVLREMRRHGVDVAPIRRPAGRIGLYYHLPGGPMRPAEVIYDRAGSAFAEARPDDWNWDHLLDGVGWLHVSGVTPALGPDSAAAVLEAVTRARAAGIGVSFDGNWRGRLWNRWQPDPAAILKPIVAQATLLFGNHRDAGLLSGREFSGDGEDRRREGALALFDHFPSLEYVASTAREIMRPDAHRLTARIDTRDKSGASDAMVITPVIDRIGTGDAFAAGVLDGLWSGKSLAEAAGHGLALSALKHGLHGDFAPFSRTAMSRMTSVAQDVSR</sequence>
<feature type="domain" description="Carbohydrate kinase PfkB" evidence="4">
    <location>
        <begin position="8"/>
        <end position="213"/>
    </location>
</feature>
<comment type="similarity">
    <text evidence="1">Belongs to the carbohydrate kinase PfkB family.</text>
</comment>
<dbReference type="CDD" id="cd01166">
    <property type="entry name" value="KdgK"/>
    <property type="match status" value="1"/>
</dbReference>
<dbReference type="AlphaFoldDB" id="A0A0A7PCE5"/>
<dbReference type="SUPFAM" id="SSF53613">
    <property type="entry name" value="Ribokinase-like"/>
    <property type="match status" value="1"/>
</dbReference>
<evidence type="ECO:0000256" key="3">
    <source>
        <dbReference type="ARBA" id="ARBA00022777"/>
    </source>
</evidence>
<evidence type="ECO:0000256" key="1">
    <source>
        <dbReference type="ARBA" id="ARBA00010688"/>
    </source>
</evidence>
<dbReference type="Proteomes" id="UP000030907">
    <property type="component" value="Chromosome"/>
</dbReference>
<keyword evidence="6" id="KW-1185">Reference proteome</keyword>
<gene>
    <name evidence="5" type="ORF">SKP52_04215</name>
</gene>
<dbReference type="KEGG" id="sphk:SKP52_04215"/>
<dbReference type="InterPro" id="IPR029056">
    <property type="entry name" value="Ribokinase-like"/>
</dbReference>